<dbReference type="Gene3D" id="3.40.50.720">
    <property type="entry name" value="NAD(P)-binding Rossmann-like Domain"/>
    <property type="match status" value="1"/>
</dbReference>
<dbReference type="OrthoDB" id="8665216at2"/>
<dbReference type="PANTHER" id="PTHR42760:SF40">
    <property type="entry name" value="3-OXOACYL-[ACYL-CARRIER-PROTEIN] REDUCTASE, CHLOROPLASTIC"/>
    <property type="match status" value="1"/>
</dbReference>
<evidence type="ECO:0000259" key="2">
    <source>
        <dbReference type="SMART" id="SM00822"/>
    </source>
</evidence>
<sequence length="255" mass="26808">MGGRRQALGRPRGLTMADRITLITGANRGIGRATAERLARDGHHVIGLARHAPADGFPGDFHEVDLADAAATADVLARITAAFPVDNVVNNAGLTTSSTLQETSVEELDRILAVNMRAPIQCVQACLPAMIAKGRGAIVNISSRAALGIPRRTAYAGAKSGLIGYTRTWALELGPHGITVNAVAPGPVLTELYKKNNPMDEDAARRLAERIPLRRLGQPEDIAGTIAFFLSDDARFVTGQVLYACGGLSVGSAPV</sequence>
<comment type="caution">
    <text evidence="3">The sequence shown here is derived from an EMBL/GenBank/DDBJ whole genome shotgun (WGS) entry which is preliminary data.</text>
</comment>
<dbReference type="InterPro" id="IPR020904">
    <property type="entry name" value="Sc_DH/Rdtase_CS"/>
</dbReference>
<dbReference type="GO" id="GO:0016616">
    <property type="term" value="F:oxidoreductase activity, acting on the CH-OH group of donors, NAD or NADP as acceptor"/>
    <property type="evidence" value="ECO:0007669"/>
    <property type="project" value="TreeGrafter"/>
</dbReference>
<gene>
    <name evidence="3" type="ORF">CAL26_02825</name>
</gene>
<dbReference type="SMART" id="SM00822">
    <property type="entry name" value="PKS_KR"/>
    <property type="match status" value="1"/>
</dbReference>
<proteinExistence type="inferred from homology"/>
<name>A0A261RPL1_9BORD</name>
<evidence type="ECO:0000313" key="3">
    <source>
        <dbReference type="EMBL" id="OZI26905.1"/>
    </source>
</evidence>
<evidence type="ECO:0000256" key="1">
    <source>
        <dbReference type="ARBA" id="ARBA00006484"/>
    </source>
</evidence>
<organism evidence="3 4">
    <name type="scientific">Bordetella genomosp. 9</name>
    <dbReference type="NCBI Taxonomy" id="1416803"/>
    <lineage>
        <taxon>Bacteria</taxon>
        <taxon>Pseudomonadati</taxon>
        <taxon>Pseudomonadota</taxon>
        <taxon>Betaproteobacteria</taxon>
        <taxon>Burkholderiales</taxon>
        <taxon>Alcaligenaceae</taxon>
        <taxon>Bordetella</taxon>
    </lineage>
</organism>
<dbReference type="SUPFAM" id="SSF51735">
    <property type="entry name" value="NAD(P)-binding Rossmann-fold domains"/>
    <property type="match status" value="1"/>
</dbReference>
<dbReference type="PRINTS" id="PR00080">
    <property type="entry name" value="SDRFAMILY"/>
</dbReference>
<dbReference type="InterPro" id="IPR057326">
    <property type="entry name" value="KR_dom"/>
</dbReference>
<dbReference type="PANTHER" id="PTHR42760">
    <property type="entry name" value="SHORT-CHAIN DEHYDROGENASES/REDUCTASES FAMILY MEMBER"/>
    <property type="match status" value="1"/>
</dbReference>
<feature type="domain" description="Ketoreductase" evidence="2">
    <location>
        <begin position="19"/>
        <end position="186"/>
    </location>
</feature>
<dbReference type="PROSITE" id="PS00061">
    <property type="entry name" value="ADH_SHORT"/>
    <property type="match status" value="1"/>
</dbReference>
<accession>A0A261RPL1</accession>
<dbReference type="CDD" id="cd05233">
    <property type="entry name" value="SDR_c"/>
    <property type="match status" value="1"/>
</dbReference>
<reference evidence="3" key="1">
    <citation type="submission" date="2017-05" db="EMBL/GenBank/DDBJ databases">
        <title>Complete and WGS of Bordetella genogroups.</title>
        <authorList>
            <person name="Spilker T."/>
            <person name="Lipuma J."/>
        </authorList>
    </citation>
    <scope>NUCLEOTIDE SEQUENCE</scope>
    <source>
        <strain evidence="3">AU21707</strain>
    </source>
</reference>
<dbReference type="Proteomes" id="UP000216857">
    <property type="component" value="Unassembled WGS sequence"/>
</dbReference>
<evidence type="ECO:0000313" key="4">
    <source>
        <dbReference type="Proteomes" id="UP000216857"/>
    </source>
</evidence>
<comment type="similarity">
    <text evidence="1">Belongs to the short-chain dehydrogenases/reductases (SDR) family.</text>
</comment>
<dbReference type="GO" id="GO:0030497">
    <property type="term" value="P:fatty acid elongation"/>
    <property type="evidence" value="ECO:0007669"/>
    <property type="project" value="TreeGrafter"/>
</dbReference>
<dbReference type="InterPro" id="IPR002347">
    <property type="entry name" value="SDR_fam"/>
</dbReference>
<keyword evidence="4" id="KW-1185">Reference proteome</keyword>
<dbReference type="InterPro" id="IPR036291">
    <property type="entry name" value="NAD(P)-bd_dom_sf"/>
</dbReference>
<dbReference type="FunFam" id="3.40.50.720:FF:000084">
    <property type="entry name" value="Short-chain dehydrogenase reductase"/>
    <property type="match status" value="1"/>
</dbReference>
<dbReference type="Pfam" id="PF13561">
    <property type="entry name" value="adh_short_C2"/>
    <property type="match status" value="1"/>
</dbReference>
<dbReference type="EMBL" id="NEVJ01000001">
    <property type="protein sequence ID" value="OZI26905.1"/>
    <property type="molecule type" value="Genomic_DNA"/>
</dbReference>
<dbReference type="AlphaFoldDB" id="A0A261RPL1"/>
<protein>
    <submittedName>
        <fullName evidence="3">Short-chain dehydrogenase</fullName>
    </submittedName>
</protein>
<dbReference type="PRINTS" id="PR00081">
    <property type="entry name" value="GDHRDH"/>
</dbReference>